<dbReference type="EMBL" id="GL870881">
    <property type="protein sequence ID" value="EIJ87648.1"/>
    <property type="molecule type" value="Genomic_DNA"/>
</dbReference>
<reference evidence="1" key="1">
    <citation type="submission" date="2011-01" db="EMBL/GenBank/DDBJ databases">
        <title>The Genome Sequence of Nematocida parisii strain ERTm3.</title>
        <authorList>
            <consortium name="The Broad Institute Genome Sequencing Platform"/>
            <consortium name="The Broad Institute Genome Sequencing Center for Infectious Disease"/>
            <person name="Cuomo C."/>
            <person name="Troemel E."/>
            <person name="Young S.K."/>
            <person name="Zeng Q."/>
            <person name="Gargeya S."/>
            <person name="Fitzgerald M."/>
            <person name="Haas B."/>
            <person name="Abouelleil A."/>
            <person name="Alvarado L."/>
            <person name="Arachchi H.M."/>
            <person name="Berlin A."/>
            <person name="Chapman S.B."/>
            <person name="Gearin G."/>
            <person name="Goldberg J."/>
            <person name="Griggs A."/>
            <person name="Gujja S."/>
            <person name="Hansen M."/>
            <person name="Heiman D."/>
            <person name="Howarth C."/>
            <person name="Larimer J."/>
            <person name="Lui A."/>
            <person name="MacDonald P.J.P."/>
            <person name="McCowen C."/>
            <person name="Montmayeur A."/>
            <person name="Murphy C."/>
            <person name="Neiman D."/>
            <person name="Pearson M."/>
            <person name="Priest M."/>
            <person name="Roberts A."/>
            <person name="Saif S."/>
            <person name="Shea T."/>
            <person name="Sisk P."/>
            <person name="Stolte C."/>
            <person name="Sykes S."/>
            <person name="Wortman J."/>
            <person name="Nusbaum C."/>
            <person name="Birren B."/>
        </authorList>
    </citation>
    <scope>NUCLEOTIDE SEQUENCE</scope>
    <source>
        <strain evidence="1">ERTm3</strain>
    </source>
</reference>
<sequence length="70" mass="8380">MKERQKMQDITKEVIQEILKTYELITKELKEIKKRIKVQPADEEEERSTRSILNEFFAGLEGSEKCKKKH</sequence>
<protein>
    <submittedName>
        <fullName evidence="1">Uncharacterized protein</fullName>
    </submittedName>
</protein>
<organism evidence="1 2">
    <name type="scientific">Nematocida parisii (strain ERTm3)</name>
    <name type="common">Nematode killer fungus</name>
    <dbReference type="NCBI Taxonomy" id="935791"/>
    <lineage>
        <taxon>Eukaryota</taxon>
        <taxon>Fungi</taxon>
        <taxon>Fungi incertae sedis</taxon>
        <taxon>Microsporidia</taxon>
        <taxon>Nematocida</taxon>
    </lineage>
</organism>
<keyword evidence="2" id="KW-1185">Reference proteome</keyword>
<dbReference type="InParanoid" id="I3EEK1"/>
<gene>
    <name evidence="1" type="ORF">NEQG_02195</name>
</gene>
<proteinExistence type="predicted"/>
<name>I3EEK1_NEMP3</name>
<dbReference type="Proteomes" id="UP000002872">
    <property type="component" value="Unassembled WGS sequence"/>
</dbReference>
<dbReference type="HOGENOM" id="CLU_202033_0_0_1"/>
<dbReference type="OrthoDB" id="10388794at2759"/>
<evidence type="ECO:0000313" key="1">
    <source>
        <dbReference type="EMBL" id="EIJ87648.1"/>
    </source>
</evidence>
<evidence type="ECO:0000313" key="2">
    <source>
        <dbReference type="Proteomes" id="UP000002872"/>
    </source>
</evidence>
<dbReference type="VEuPathDB" id="MicrosporidiaDB:NEQG_02195"/>
<accession>I3EEK1</accession>
<dbReference type="AlphaFoldDB" id="I3EEK1"/>